<comment type="caution">
    <text evidence="3">The sequence shown here is derived from an EMBL/GenBank/DDBJ whole genome shotgun (WGS) entry which is preliminary data.</text>
</comment>
<feature type="region of interest" description="Disordered" evidence="1">
    <location>
        <begin position="258"/>
        <end position="326"/>
    </location>
</feature>
<dbReference type="AlphaFoldDB" id="A0AAN6T3A7"/>
<feature type="region of interest" description="Disordered" evidence="1">
    <location>
        <begin position="213"/>
        <end position="234"/>
    </location>
</feature>
<name>A0AAN6T3A7_9PEZI</name>
<feature type="domain" description="Stc1" evidence="2">
    <location>
        <begin position="6"/>
        <end position="86"/>
    </location>
</feature>
<reference evidence="3" key="2">
    <citation type="submission" date="2023-05" db="EMBL/GenBank/DDBJ databases">
        <authorList>
            <consortium name="Lawrence Berkeley National Laboratory"/>
            <person name="Steindorff A."/>
            <person name="Hensen N."/>
            <person name="Bonometti L."/>
            <person name="Westerberg I."/>
            <person name="Brannstrom I.O."/>
            <person name="Guillou S."/>
            <person name="Cros-Aarteil S."/>
            <person name="Calhoun S."/>
            <person name="Haridas S."/>
            <person name="Kuo A."/>
            <person name="Mondo S."/>
            <person name="Pangilinan J."/>
            <person name="Riley R."/>
            <person name="Labutti K."/>
            <person name="Andreopoulos B."/>
            <person name="Lipzen A."/>
            <person name="Chen C."/>
            <person name="Yanf M."/>
            <person name="Daum C."/>
            <person name="Ng V."/>
            <person name="Clum A."/>
            <person name="Ohm R."/>
            <person name="Martin F."/>
            <person name="Silar P."/>
            <person name="Natvig D."/>
            <person name="Lalanne C."/>
            <person name="Gautier V."/>
            <person name="Ament-Velasquez S.L."/>
            <person name="Kruys A."/>
            <person name="Hutchinson M.I."/>
            <person name="Powell A.J."/>
            <person name="Barry K."/>
            <person name="Miller A.N."/>
            <person name="Grigoriev I.V."/>
            <person name="Debuchy R."/>
            <person name="Gladieux P."/>
            <person name="Thoren M.H."/>
            <person name="Johannesson H."/>
        </authorList>
    </citation>
    <scope>NUCLEOTIDE SEQUENCE</scope>
    <source>
        <strain evidence="3">CBS 757.83</strain>
    </source>
</reference>
<reference evidence="3" key="1">
    <citation type="journal article" date="2023" name="Mol. Phylogenet. Evol.">
        <title>Genome-scale phylogeny and comparative genomics of the fungal order Sordariales.</title>
        <authorList>
            <person name="Hensen N."/>
            <person name="Bonometti L."/>
            <person name="Westerberg I."/>
            <person name="Brannstrom I.O."/>
            <person name="Guillou S."/>
            <person name="Cros-Aarteil S."/>
            <person name="Calhoun S."/>
            <person name="Haridas S."/>
            <person name="Kuo A."/>
            <person name="Mondo S."/>
            <person name="Pangilinan J."/>
            <person name="Riley R."/>
            <person name="LaButti K."/>
            <person name="Andreopoulos B."/>
            <person name="Lipzen A."/>
            <person name="Chen C."/>
            <person name="Yan M."/>
            <person name="Daum C."/>
            <person name="Ng V."/>
            <person name="Clum A."/>
            <person name="Steindorff A."/>
            <person name="Ohm R.A."/>
            <person name="Martin F."/>
            <person name="Silar P."/>
            <person name="Natvig D.O."/>
            <person name="Lalanne C."/>
            <person name="Gautier V."/>
            <person name="Ament-Velasquez S.L."/>
            <person name="Kruys A."/>
            <person name="Hutchinson M.I."/>
            <person name="Powell A.J."/>
            <person name="Barry K."/>
            <person name="Miller A.N."/>
            <person name="Grigoriev I.V."/>
            <person name="Debuchy R."/>
            <person name="Gladieux P."/>
            <person name="Hiltunen Thoren M."/>
            <person name="Johannesson H."/>
        </authorList>
    </citation>
    <scope>NUCLEOTIDE SEQUENCE</scope>
    <source>
        <strain evidence="3">CBS 757.83</strain>
    </source>
</reference>
<feature type="region of interest" description="Disordered" evidence="1">
    <location>
        <begin position="137"/>
        <end position="167"/>
    </location>
</feature>
<dbReference type="Pfam" id="PF12898">
    <property type="entry name" value="Stc1"/>
    <property type="match status" value="1"/>
</dbReference>
<sequence>MATRLRCENGEWKTRDQFSSRQLANYDQQFRNGRATVNKTGIRCLEHASKHSVELKCNGPCNQTRELRLFSKSTRRNNQNVCVDCTDYRLKMEIGENLPPPGAQLSVDELAPRLPHPAYLRDDLVFEEVAANFVKAHDDDGGVSDSMSTLSLSQEQSTGGESVGDEEPITYGNRLDRLIPQHLRPRHTARAPHWLIPDFGESSPAISLTASVDETSTAGSVTTGTAEPAARGLGEPVSHNAWGPNGEFAHMTKTPTVASGSTAASTRGRAHRGPQTKGNKGWAKVPSRKQPPQLPDYLKYNVPVARDDGQDSDGLDIESNDGITYH</sequence>
<dbReference type="EMBL" id="MU863631">
    <property type="protein sequence ID" value="KAK4102671.1"/>
    <property type="molecule type" value="Genomic_DNA"/>
</dbReference>
<keyword evidence="4" id="KW-1185">Reference proteome</keyword>
<gene>
    <name evidence="3" type="ORF">N658DRAFT_447346</name>
</gene>
<proteinExistence type="predicted"/>
<evidence type="ECO:0000313" key="4">
    <source>
        <dbReference type="Proteomes" id="UP001305647"/>
    </source>
</evidence>
<evidence type="ECO:0000256" key="1">
    <source>
        <dbReference type="SAM" id="MobiDB-lite"/>
    </source>
</evidence>
<evidence type="ECO:0000313" key="3">
    <source>
        <dbReference type="EMBL" id="KAK4102671.1"/>
    </source>
</evidence>
<protein>
    <recommendedName>
        <fullName evidence="2">Stc1 domain-containing protein</fullName>
    </recommendedName>
</protein>
<evidence type="ECO:0000259" key="2">
    <source>
        <dbReference type="Pfam" id="PF12898"/>
    </source>
</evidence>
<dbReference type="InterPro" id="IPR024630">
    <property type="entry name" value="Stc1"/>
</dbReference>
<feature type="compositionally biased region" description="Acidic residues" evidence="1">
    <location>
        <begin position="310"/>
        <end position="319"/>
    </location>
</feature>
<feature type="compositionally biased region" description="Polar residues" evidence="1">
    <location>
        <begin position="145"/>
        <end position="160"/>
    </location>
</feature>
<accession>A0AAN6T3A7</accession>
<dbReference type="Proteomes" id="UP001305647">
    <property type="component" value="Unassembled WGS sequence"/>
</dbReference>
<organism evidence="3 4">
    <name type="scientific">Parathielavia hyrcaniae</name>
    <dbReference type="NCBI Taxonomy" id="113614"/>
    <lineage>
        <taxon>Eukaryota</taxon>
        <taxon>Fungi</taxon>
        <taxon>Dikarya</taxon>
        <taxon>Ascomycota</taxon>
        <taxon>Pezizomycotina</taxon>
        <taxon>Sordariomycetes</taxon>
        <taxon>Sordariomycetidae</taxon>
        <taxon>Sordariales</taxon>
        <taxon>Chaetomiaceae</taxon>
        <taxon>Parathielavia</taxon>
    </lineage>
</organism>
<feature type="compositionally biased region" description="Low complexity" evidence="1">
    <location>
        <begin position="214"/>
        <end position="227"/>
    </location>
</feature>